<evidence type="ECO:0000256" key="2">
    <source>
        <dbReference type="ARBA" id="ARBA00007495"/>
    </source>
</evidence>
<dbReference type="InterPro" id="IPR008979">
    <property type="entry name" value="Galactose-bd-like_sf"/>
</dbReference>
<dbReference type="PRINTS" id="PR00134">
    <property type="entry name" value="GLHYDRLASE10"/>
</dbReference>
<accession>A0A1H0G9C7</accession>
<evidence type="ECO:0000256" key="3">
    <source>
        <dbReference type="ARBA" id="ARBA00022651"/>
    </source>
</evidence>
<evidence type="ECO:0000256" key="6">
    <source>
        <dbReference type="ARBA" id="ARBA00023277"/>
    </source>
</evidence>
<dbReference type="InterPro" id="IPR005084">
    <property type="entry name" value="CBM6"/>
</dbReference>
<dbReference type="InterPro" id="IPR013783">
    <property type="entry name" value="Ig-like_fold"/>
</dbReference>
<dbReference type="Gene3D" id="2.60.40.10">
    <property type="entry name" value="Immunoglobulins"/>
    <property type="match status" value="2"/>
</dbReference>
<keyword evidence="5 9" id="KW-0378">Hydrolase</keyword>
<dbReference type="CDD" id="cd04080">
    <property type="entry name" value="CBM6_cellulase-like"/>
    <property type="match status" value="2"/>
</dbReference>
<dbReference type="PROSITE" id="PS51175">
    <property type="entry name" value="CBM6"/>
    <property type="match status" value="1"/>
</dbReference>
<evidence type="ECO:0000256" key="4">
    <source>
        <dbReference type="ARBA" id="ARBA00022729"/>
    </source>
</evidence>
<dbReference type="InterPro" id="IPR017853">
    <property type="entry name" value="GH"/>
</dbReference>
<dbReference type="SUPFAM" id="SSF49785">
    <property type="entry name" value="Galactose-binding domain-like"/>
    <property type="match status" value="2"/>
</dbReference>
<dbReference type="SMART" id="SM00633">
    <property type="entry name" value="Glyco_10"/>
    <property type="match status" value="1"/>
</dbReference>
<dbReference type="InterPro" id="IPR044846">
    <property type="entry name" value="GH10"/>
</dbReference>
<reference evidence="14" key="1">
    <citation type="submission" date="2016-10" db="EMBL/GenBank/DDBJ databases">
        <authorList>
            <person name="de Groot N.N."/>
        </authorList>
    </citation>
    <scope>NUCLEOTIDE SEQUENCE [LARGE SCALE GENOMIC DNA]</scope>
    <source>
        <strain evidence="14">BP1-145</strain>
    </source>
</reference>
<keyword evidence="3" id="KW-0858">Xylan degradation</keyword>
<dbReference type="InterPro" id="IPR001000">
    <property type="entry name" value="GH10_dom"/>
</dbReference>
<evidence type="ECO:0000256" key="5">
    <source>
        <dbReference type="ARBA" id="ARBA00022801"/>
    </source>
</evidence>
<evidence type="ECO:0000313" key="14">
    <source>
        <dbReference type="Proteomes" id="UP000199134"/>
    </source>
</evidence>
<evidence type="ECO:0000256" key="9">
    <source>
        <dbReference type="RuleBase" id="RU361174"/>
    </source>
</evidence>
<feature type="signal peptide" evidence="10">
    <location>
        <begin position="1"/>
        <end position="24"/>
    </location>
</feature>
<feature type="chain" id="PRO_5011478703" description="Beta-xylanase" evidence="10">
    <location>
        <begin position="25"/>
        <end position="880"/>
    </location>
</feature>
<evidence type="ECO:0000256" key="7">
    <source>
        <dbReference type="ARBA" id="ARBA00023295"/>
    </source>
</evidence>
<sequence length="880" mass="97351">MLKLNQTISCLAMTALSLSPLALKAQLSSNPDKFLGNITTRYQMDAGGGVPVYYKLWNQVTPENESKWGSVEGTRNSYNWGCDNAFNYAKSHNFTYKFHALVWGAQYPDRWFNSNLSVTERFIAIENWFNQVKKKYNHLPMIDVVNEAIDGHQAGNPLMKESLGGGGKTGYDWLIKAFEMAGERFPNSILIYNDFNTFQWNTDQYITLVQAIRDGGAPIDAYGCQSHDLTDCKVENFKSSETKIQNALKMPMYSTEYDIGTADDNLQLQRYKEQIPYMWEKPYCAGITLWGYVYGATWTTDGNSGLYKNGVERPAMTWLKEYMASDKAKSAKSPFPGMKKRVGVYIKAKDFKMAKGDTQSIKVRTIITDDAKAEKADIAIDSVKLYDGTTLIAKMTEEPYIAEYTGKTAGTRTLKAVVYTNDEKTYERTSRITVQSSTIKREPYHGEPVSLPGVINAAEFDKGASGVTYSNAPFNYSTRASNSATKTDGWMEYTVDVKETGIYQFDAEVAAVKTGGAFHISEYGLDDLTFYTSIIEVPATGATDNFQQLHGVFRKELTAGRHTLCLNTDKAGFYIRNISITPYAEDKTMTCTVTRTPTTVQVGEKTTIKVTASSKTSTIAQVNVYANGLLIGTLTEAPYTLEYVPTVYGKQQITAIAIDADGKSKTSTAQVLTVNPKREPYASGISIPGTLQAENFDVGGEGYSYHDTSTANEGDANFRTNDGVDVVKGNNGKAIGYTEADEWMEYTVNVKETGKYTCEAVVSSGVTGSKFIIQRVLGSSKTLLATINVPQTANNDWGTYKSVTQDISTTLSAGEHVLRITIKGKQCNIDKLIFTLKQSTGIHDIEADGQSTPIYNLRGQKVSEGYKGFVIRNGRKVLKR</sequence>
<dbReference type="InterPro" id="IPR006584">
    <property type="entry name" value="Cellulose-bd_IV"/>
</dbReference>
<evidence type="ECO:0000256" key="10">
    <source>
        <dbReference type="SAM" id="SignalP"/>
    </source>
</evidence>
<dbReference type="Pfam" id="PF00331">
    <property type="entry name" value="Glyco_hydro_10"/>
    <property type="match status" value="1"/>
</dbReference>
<dbReference type="GO" id="GO:0045493">
    <property type="term" value="P:xylan catabolic process"/>
    <property type="evidence" value="ECO:0007669"/>
    <property type="project" value="UniProtKB-KW"/>
</dbReference>
<dbReference type="Pfam" id="PF17957">
    <property type="entry name" value="Big_7"/>
    <property type="match status" value="1"/>
</dbReference>
<comment type="similarity">
    <text evidence="2 9">Belongs to the glycosyl hydrolase 10 (cellulase F) family.</text>
</comment>
<keyword evidence="8 9" id="KW-0624">Polysaccharide degradation</keyword>
<gene>
    <name evidence="13" type="ORF">SAMN04487900_10814</name>
</gene>
<dbReference type="EMBL" id="FNIW01000008">
    <property type="protein sequence ID" value="SDO03458.1"/>
    <property type="molecule type" value="Genomic_DNA"/>
</dbReference>
<dbReference type="SUPFAM" id="SSF51445">
    <property type="entry name" value="(Trans)glycosidases"/>
    <property type="match status" value="1"/>
</dbReference>
<dbReference type="AlphaFoldDB" id="A0A1H0G9C7"/>
<dbReference type="EC" id="3.2.1.8" evidence="9"/>
<dbReference type="PANTHER" id="PTHR31490:SF88">
    <property type="entry name" value="BETA-XYLANASE"/>
    <property type="match status" value="1"/>
</dbReference>
<dbReference type="Proteomes" id="UP000199134">
    <property type="component" value="Unassembled WGS sequence"/>
</dbReference>
<comment type="catalytic activity">
    <reaction evidence="1 9">
        <text>Endohydrolysis of (1-&gt;4)-beta-D-xylosidic linkages in xylans.</text>
        <dbReference type="EC" id="3.2.1.8"/>
    </reaction>
</comment>
<comment type="caution">
    <text evidence="13">The sequence shown here is derived from an EMBL/GenBank/DDBJ whole genome shotgun (WGS) entry which is preliminary data.</text>
</comment>
<dbReference type="GO" id="GO:0031176">
    <property type="term" value="F:endo-1,4-beta-xylanase activity"/>
    <property type="evidence" value="ECO:0007669"/>
    <property type="project" value="UniProtKB-EC"/>
</dbReference>
<dbReference type="PROSITE" id="PS51760">
    <property type="entry name" value="GH10_2"/>
    <property type="match status" value="1"/>
</dbReference>
<proteinExistence type="inferred from homology"/>
<organism evidence="13 14">
    <name type="scientific">Prevotella communis</name>
    <dbReference type="NCBI Taxonomy" id="2913614"/>
    <lineage>
        <taxon>Bacteria</taxon>
        <taxon>Pseudomonadati</taxon>
        <taxon>Bacteroidota</taxon>
        <taxon>Bacteroidia</taxon>
        <taxon>Bacteroidales</taxon>
        <taxon>Prevotellaceae</taxon>
        <taxon>Prevotella</taxon>
    </lineage>
</organism>
<protein>
    <recommendedName>
        <fullName evidence="9">Beta-xylanase</fullName>
        <ecNumber evidence="9">3.2.1.8</ecNumber>
    </recommendedName>
</protein>
<dbReference type="GO" id="GO:0030246">
    <property type="term" value="F:carbohydrate binding"/>
    <property type="evidence" value="ECO:0007669"/>
    <property type="project" value="InterPro"/>
</dbReference>
<evidence type="ECO:0000259" key="11">
    <source>
        <dbReference type="PROSITE" id="PS51175"/>
    </source>
</evidence>
<evidence type="ECO:0000313" key="13">
    <source>
        <dbReference type="EMBL" id="SDO03458.1"/>
    </source>
</evidence>
<feature type="domain" description="GH10" evidence="12">
    <location>
        <begin position="32"/>
        <end position="322"/>
    </location>
</feature>
<evidence type="ECO:0000256" key="8">
    <source>
        <dbReference type="ARBA" id="ARBA00023326"/>
    </source>
</evidence>
<keyword evidence="4 10" id="KW-0732">Signal</keyword>
<keyword evidence="7 9" id="KW-0326">Glycosidase</keyword>
<keyword evidence="6 9" id="KW-0119">Carbohydrate metabolism</keyword>
<name>A0A1H0G9C7_9BACT</name>
<dbReference type="Pfam" id="PF03422">
    <property type="entry name" value="CBM_6"/>
    <property type="match status" value="2"/>
</dbReference>
<dbReference type="Gene3D" id="3.20.20.80">
    <property type="entry name" value="Glycosidases"/>
    <property type="match status" value="1"/>
</dbReference>
<dbReference type="Gene3D" id="2.60.120.260">
    <property type="entry name" value="Galactose-binding domain-like"/>
    <property type="match status" value="2"/>
</dbReference>
<dbReference type="SMART" id="SM00606">
    <property type="entry name" value="CBD_IV"/>
    <property type="match status" value="1"/>
</dbReference>
<dbReference type="PANTHER" id="PTHR31490">
    <property type="entry name" value="GLYCOSYL HYDROLASE"/>
    <property type="match status" value="1"/>
</dbReference>
<evidence type="ECO:0000259" key="12">
    <source>
        <dbReference type="PROSITE" id="PS51760"/>
    </source>
</evidence>
<feature type="domain" description="CBM6" evidence="11">
    <location>
        <begin position="689"/>
        <end position="835"/>
    </location>
</feature>
<dbReference type="OrthoDB" id="9809277at2"/>
<dbReference type="RefSeq" id="WP_091853199.1">
    <property type="nucleotide sequence ID" value="NZ_FNIW01000008.1"/>
</dbReference>
<evidence type="ECO:0000256" key="1">
    <source>
        <dbReference type="ARBA" id="ARBA00000681"/>
    </source>
</evidence>